<dbReference type="AlphaFoldDB" id="A0A919MWA2"/>
<dbReference type="GO" id="GO:0006508">
    <property type="term" value="P:proteolysis"/>
    <property type="evidence" value="ECO:0007669"/>
    <property type="project" value="InterPro"/>
</dbReference>
<evidence type="ECO:0000313" key="3">
    <source>
        <dbReference type="Proteomes" id="UP000636960"/>
    </source>
</evidence>
<protein>
    <recommendedName>
        <fullName evidence="1">Peptidase C14 caspase domain-containing protein</fullName>
    </recommendedName>
</protein>
<dbReference type="EMBL" id="BOMV01000013">
    <property type="protein sequence ID" value="GIE94460.1"/>
    <property type="molecule type" value="Genomic_DNA"/>
</dbReference>
<evidence type="ECO:0000313" key="2">
    <source>
        <dbReference type="EMBL" id="GIE94460.1"/>
    </source>
</evidence>
<dbReference type="Pfam" id="PF00656">
    <property type="entry name" value="Peptidase_C14"/>
    <property type="match status" value="1"/>
</dbReference>
<evidence type="ECO:0000259" key="1">
    <source>
        <dbReference type="Pfam" id="PF00656"/>
    </source>
</evidence>
<proteinExistence type="predicted"/>
<accession>A0A919MWA2</accession>
<sequence length="379" mass="40470">MTYYEQAVPGPGTHALIIGVGGYPHLPGGTGAPHPDPSLFGELAQLTSPPLSAVAVAEWLVKGPHERWTAPLASVELLVSPHPRHPETGTGTAVPTLAAVKAAYRAWRARAQNRPDNVALFYFCGHGVQAHARRILLTSDFAENEDDPFGGAFSLEPTRDACVSGGPATQAFFVDSCAAPAPYFAMYQQSEVRGLASPAGRLTGDAAGNTVTILASPPYGEAASRPGEVSHYTRALLGAFDGHAASRHGTDWLVTTGHLYEAMTQLVNHDRGDGDQVLLQSGLLGDAPLWRLAEPPPVLFTVSCIPDVAHCRASFVCERHRRPDLRRERPVPEPSPWPVRSVAGSHLVQATFTDGCYPLVEEQLDVVPRTGTVPLRVVS</sequence>
<dbReference type="InterPro" id="IPR011600">
    <property type="entry name" value="Pept_C14_caspase"/>
</dbReference>
<reference evidence="2" key="1">
    <citation type="submission" date="2021-01" db="EMBL/GenBank/DDBJ databases">
        <title>Whole genome shotgun sequence of Actinoplanes rishiriensis NBRC 108556.</title>
        <authorList>
            <person name="Komaki H."/>
            <person name="Tamura T."/>
        </authorList>
    </citation>
    <scope>NUCLEOTIDE SEQUENCE</scope>
    <source>
        <strain evidence="2">NBRC 108556</strain>
    </source>
</reference>
<comment type="caution">
    <text evidence="2">The sequence shown here is derived from an EMBL/GenBank/DDBJ whole genome shotgun (WGS) entry which is preliminary data.</text>
</comment>
<keyword evidence="3" id="KW-1185">Reference proteome</keyword>
<dbReference type="Proteomes" id="UP000636960">
    <property type="component" value="Unassembled WGS sequence"/>
</dbReference>
<gene>
    <name evidence="2" type="ORF">Ari01nite_19250</name>
</gene>
<dbReference type="Gene3D" id="3.40.50.1460">
    <property type="match status" value="1"/>
</dbReference>
<dbReference type="SUPFAM" id="SSF52129">
    <property type="entry name" value="Caspase-like"/>
    <property type="match status" value="1"/>
</dbReference>
<dbReference type="GO" id="GO:0004197">
    <property type="term" value="F:cysteine-type endopeptidase activity"/>
    <property type="evidence" value="ECO:0007669"/>
    <property type="project" value="InterPro"/>
</dbReference>
<dbReference type="InterPro" id="IPR029030">
    <property type="entry name" value="Caspase-like_dom_sf"/>
</dbReference>
<organism evidence="2 3">
    <name type="scientific">Paractinoplanes rishiriensis</name>
    <dbReference type="NCBI Taxonomy" id="1050105"/>
    <lineage>
        <taxon>Bacteria</taxon>
        <taxon>Bacillati</taxon>
        <taxon>Actinomycetota</taxon>
        <taxon>Actinomycetes</taxon>
        <taxon>Micromonosporales</taxon>
        <taxon>Micromonosporaceae</taxon>
        <taxon>Paractinoplanes</taxon>
    </lineage>
</organism>
<name>A0A919MWA2_9ACTN</name>
<dbReference type="RefSeq" id="WP_203780769.1">
    <property type="nucleotide sequence ID" value="NZ_BOMV01000013.1"/>
</dbReference>
<feature type="domain" description="Peptidase C14 caspase" evidence="1">
    <location>
        <begin position="95"/>
        <end position="250"/>
    </location>
</feature>